<evidence type="ECO:0000313" key="1">
    <source>
        <dbReference type="EMBL" id="PAK79508.1"/>
    </source>
</evidence>
<dbReference type="AlphaFoldDB" id="A0A269Y1Z0"/>
<comment type="caution">
    <text evidence="1">The sequence shown here is derived from an EMBL/GenBank/DDBJ whole genome shotgun (WGS) entry which is preliminary data.</text>
</comment>
<reference evidence="1 2" key="1">
    <citation type="submission" date="2017-04" db="EMBL/GenBank/DDBJ databases">
        <title>Kefir bacterial isolates.</title>
        <authorList>
            <person name="Kim Y."/>
            <person name="Blasche S."/>
            <person name="Patil K.R."/>
        </authorList>
    </citation>
    <scope>NUCLEOTIDE SEQUENCE [LARGE SCALE GENOMIC DNA]</scope>
    <source>
        <strain evidence="1 2">KR</strain>
    </source>
</reference>
<protein>
    <submittedName>
        <fullName evidence="1">Uncharacterized protein</fullName>
    </submittedName>
</protein>
<dbReference type="RefSeq" id="WP_095349028.1">
    <property type="nucleotide sequence ID" value="NZ_JAMYZV010000001.1"/>
</dbReference>
<name>A0A269Y1Z0_9PROT</name>
<dbReference type="EMBL" id="NCXK01000001">
    <property type="protein sequence ID" value="PAK79508.1"/>
    <property type="molecule type" value="Genomic_DNA"/>
</dbReference>
<organism evidence="1 2">
    <name type="scientific">Acetobacter fabarum</name>
    <dbReference type="NCBI Taxonomy" id="483199"/>
    <lineage>
        <taxon>Bacteria</taxon>
        <taxon>Pseudomonadati</taxon>
        <taxon>Pseudomonadota</taxon>
        <taxon>Alphaproteobacteria</taxon>
        <taxon>Acetobacterales</taxon>
        <taxon>Acetobacteraceae</taxon>
        <taxon>Acetobacter</taxon>
    </lineage>
</organism>
<evidence type="ECO:0000313" key="2">
    <source>
        <dbReference type="Proteomes" id="UP000216151"/>
    </source>
</evidence>
<sequence length="86" mass="8437">MSRMVLIVFAVVVLGALGGFAALGVAGRPPVPQPVHHDLPFAADAVATTPSVAVPPAPAVPVVTPVVPAAPAQVSISPTVQAPAHP</sequence>
<proteinExistence type="predicted"/>
<dbReference type="Proteomes" id="UP000216151">
    <property type="component" value="Unassembled WGS sequence"/>
</dbReference>
<accession>A0A269Y1Z0</accession>
<keyword evidence="2" id="KW-1185">Reference proteome</keyword>
<gene>
    <name evidence="1" type="ORF">B8X00_02115</name>
</gene>